<accession>A0AAE1A0J9</accession>
<gene>
    <name evidence="2" type="ORF">RRG08_011118</name>
</gene>
<proteinExistence type="predicted"/>
<keyword evidence="1" id="KW-0812">Transmembrane</keyword>
<keyword evidence="1" id="KW-1133">Transmembrane helix</keyword>
<name>A0AAE1A0J9_9GAST</name>
<reference evidence="2" key="1">
    <citation type="journal article" date="2023" name="G3 (Bethesda)">
        <title>A reference genome for the long-term kleptoplast-retaining sea slug Elysia crispata morphotype clarki.</title>
        <authorList>
            <person name="Eastman K.E."/>
            <person name="Pendleton A.L."/>
            <person name="Shaikh M.A."/>
            <person name="Suttiyut T."/>
            <person name="Ogas R."/>
            <person name="Tomko P."/>
            <person name="Gavelis G."/>
            <person name="Widhalm J.R."/>
            <person name="Wisecaver J.H."/>
        </authorList>
    </citation>
    <scope>NUCLEOTIDE SEQUENCE</scope>
    <source>
        <strain evidence="2">ECLA1</strain>
    </source>
</reference>
<evidence type="ECO:0000313" key="3">
    <source>
        <dbReference type="Proteomes" id="UP001283361"/>
    </source>
</evidence>
<organism evidence="2 3">
    <name type="scientific">Elysia crispata</name>
    <name type="common">lettuce slug</name>
    <dbReference type="NCBI Taxonomy" id="231223"/>
    <lineage>
        <taxon>Eukaryota</taxon>
        <taxon>Metazoa</taxon>
        <taxon>Spiralia</taxon>
        <taxon>Lophotrochozoa</taxon>
        <taxon>Mollusca</taxon>
        <taxon>Gastropoda</taxon>
        <taxon>Heterobranchia</taxon>
        <taxon>Euthyneura</taxon>
        <taxon>Panpulmonata</taxon>
        <taxon>Sacoglossa</taxon>
        <taxon>Placobranchoidea</taxon>
        <taxon>Plakobranchidae</taxon>
        <taxon>Elysia</taxon>
    </lineage>
</organism>
<feature type="transmembrane region" description="Helical" evidence="1">
    <location>
        <begin position="61"/>
        <end position="81"/>
    </location>
</feature>
<evidence type="ECO:0000313" key="2">
    <source>
        <dbReference type="EMBL" id="KAK3779093.1"/>
    </source>
</evidence>
<comment type="caution">
    <text evidence="2">The sequence shown here is derived from an EMBL/GenBank/DDBJ whole genome shotgun (WGS) entry which is preliminary data.</text>
</comment>
<sequence length="150" mass="16200">MTYGEDCKGSCQEKCHQDCANRVTGACLQAQAKGNFELGVNIFIERVRHCVNVEVTKQCALAIFALVAFVALGLTLVWHCIWRCYYVVFPRPSVPSTFAPSEVSAIGELLGSIGLSSSDSGDGDPSTVIAHKHGASQLPPVFVPWAPQQF</sequence>
<dbReference type="AlphaFoldDB" id="A0AAE1A0J9"/>
<protein>
    <recommendedName>
        <fullName evidence="4">Transmembrane protein</fullName>
    </recommendedName>
</protein>
<evidence type="ECO:0008006" key="4">
    <source>
        <dbReference type="Google" id="ProtNLM"/>
    </source>
</evidence>
<evidence type="ECO:0000256" key="1">
    <source>
        <dbReference type="SAM" id="Phobius"/>
    </source>
</evidence>
<dbReference type="EMBL" id="JAWDGP010002879">
    <property type="protein sequence ID" value="KAK3779093.1"/>
    <property type="molecule type" value="Genomic_DNA"/>
</dbReference>
<dbReference type="Proteomes" id="UP001283361">
    <property type="component" value="Unassembled WGS sequence"/>
</dbReference>
<keyword evidence="3" id="KW-1185">Reference proteome</keyword>
<keyword evidence="1" id="KW-0472">Membrane</keyword>